<gene>
    <name evidence="2" type="ORF">QYE76_061490</name>
</gene>
<evidence type="ECO:0000313" key="2">
    <source>
        <dbReference type="EMBL" id="KAK1643685.1"/>
    </source>
</evidence>
<dbReference type="EMBL" id="JAUUTY010000004">
    <property type="protein sequence ID" value="KAK1643685.1"/>
    <property type="molecule type" value="Genomic_DNA"/>
</dbReference>
<dbReference type="Proteomes" id="UP001231189">
    <property type="component" value="Unassembled WGS sequence"/>
</dbReference>
<evidence type="ECO:0000313" key="3">
    <source>
        <dbReference type="Proteomes" id="UP001231189"/>
    </source>
</evidence>
<reference evidence="2" key="1">
    <citation type="submission" date="2023-07" db="EMBL/GenBank/DDBJ databases">
        <title>A chromosome-level genome assembly of Lolium multiflorum.</title>
        <authorList>
            <person name="Chen Y."/>
            <person name="Copetti D."/>
            <person name="Kolliker R."/>
            <person name="Studer B."/>
        </authorList>
    </citation>
    <scope>NUCLEOTIDE SEQUENCE</scope>
    <source>
        <strain evidence="2">02402/16</strain>
        <tissue evidence="2">Leaf</tissue>
    </source>
</reference>
<organism evidence="2 3">
    <name type="scientific">Lolium multiflorum</name>
    <name type="common">Italian ryegrass</name>
    <name type="synonym">Lolium perenne subsp. multiflorum</name>
    <dbReference type="NCBI Taxonomy" id="4521"/>
    <lineage>
        <taxon>Eukaryota</taxon>
        <taxon>Viridiplantae</taxon>
        <taxon>Streptophyta</taxon>
        <taxon>Embryophyta</taxon>
        <taxon>Tracheophyta</taxon>
        <taxon>Spermatophyta</taxon>
        <taxon>Magnoliopsida</taxon>
        <taxon>Liliopsida</taxon>
        <taxon>Poales</taxon>
        <taxon>Poaceae</taxon>
        <taxon>BOP clade</taxon>
        <taxon>Pooideae</taxon>
        <taxon>Poodae</taxon>
        <taxon>Poeae</taxon>
        <taxon>Poeae Chloroplast Group 2 (Poeae type)</taxon>
        <taxon>Loliodinae</taxon>
        <taxon>Loliinae</taxon>
        <taxon>Lolium</taxon>
    </lineage>
</organism>
<name>A0AAD8W6D6_LOLMU</name>
<proteinExistence type="predicted"/>
<keyword evidence="3" id="KW-1185">Reference proteome</keyword>
<feature type="region of interest" description="Disordered" evidence="1">
    <location>
        <begin position="259"/>
        <end position="282"/>
    </location>
</feature>
<protein>
    <submittedName>
        <fullName evidence="2">Uncharacterized protein</fullName>
    </submittedName>
</protein>
<sequence>MAVKMAVEMAVEMGNSPSRRVPEQRVLSPELDFRDGGGLDGFLQNWSMFLENMFSMKDMHSIARISTEIIPESSTFNEYFEQPHENVTEKDDNEAPIRSKRQRFVNFFGDDFIVYLVDDTPMFIAEAYASLDAEDWKEAIHNKMESILSNGTWELSERPHGCKPVSYRWVFKKKLRPDGPASSSSLQRLLLVTSSSKEELADDASVDEFQSDEVASLSSSSVNGLRCAACARALARALAFFLATAFSSTVSSRANLASESSSSSLPSLPTAPPSFSSSSSFF</sequence>
<accession>A0AAD8W6D6</accession>
<dbReference type="AlphaFoldDB" id="A0AAD8W6D6"/>
<evidence type="ECO:0000256" key="1">
    <source>
        <dbReference type="SAM" id="MobiDB-lite"/>
    </source>
</evidence>
<comment type="caution">
    <text evidence="2">The sequence shown here is derived from an EMBL/GenBank/DDBJ whole genome shotgun (WGS) entry which is preliminary data.</text>
</comment>